<reference evidence="3" key="1">
    <citation type="submission" date="2019-06" db="EMBL/GenBank/DDBJ databases">
        <authorList>
            <person name="Broberg M."/>
        </authorList>
    </citation>
    <scope>NUCLEOTIDE SEQUENCE [LARGE SCALE GENOMIC DNA]</scope>
</reference>
<evidence type="ECO:0000256" key="1">
    <source>
        <dbReference type="SAM" id="SignalP"/>
    </source>
</evidence>
<keyword evidence="3" id="KW-1185">Reference proteome</keyword>
<sequence>MVAVRNLPVISAMMLSIADQALAAPVAGAVVLRSETEAAAPAIEARGIDERSPKNGQWRGLLHHAVNVVGGHVANKKGRRDLEVDDLIERELEALNERDADNELEERDLAERSPKNGQWRGLLHHAVNVVGGHVANKKGRRDLDDYLDERDIDQLLDERGLDARSPKNGAWRGLAHHAIKVVGGSVARHKGRRDLELLDERDVEDLEERDLEERSPKNGQWRGLLHHAVNVVGGHMAKKGRRDLEAEELLVRALESLDERDLDERSPKNGQWRKLAHHAINVVGGHMARKGRRDLEMEDLVARELESLAERDLDERSPKNGQWRKLAHHAINVVGGSLARNKGRRDLGMEDLVARELQVLDERDLEYIYSRYIQDMENSQE</sequence>
<dbReference type="AlphaFoldDB" id="A0A9N9Y2Z9"/>
<reference evidence="2 3" key="2">
    <citation type="submission" date="2021-10" db="EMBL/GenBank/DDBJ databases">
        <authorList>
            <person name="Piombo E."/>
        </authorList>
    </citation>
    <scope>NUCLEOTIDE SEQUENCE [LARGE SCALE GENOMIC DNA]</scope>
</reference>
<name>A0A9N9Y2Z9_9HYPO</name>
<dbReference type="EMBL" id="CABFNO020001404">
    <property type="protein sequence ID" value="CAG9986429.1"/>
    <property type="molecule type" value="Genomic_DNA"/>
</dbReference>
<keyword evidence="1" id="KW-0732">Signal</keyword>
<accession>A0A9N9Y2Z9</accession>
<comment type="caution">
    <text evidence="2">The sequence shown here is derived from an EMBL/GenBank/DDBJ whole genome shotgun (WGS) entry which is preliminary data.</text>
</comment>
<feature type="chain" id="PRO_5040331475" evidence="1">
    <location>
        <begin position="24"/>
        <end position="381"/>
    </location>
</feature>
<organism evidence="2 3">
    <name type="scientific">Clonostachys byssicola</name>
    <dbReference type="NCBI Taxonomy" id="160290"/>
    <lineage>
        <taxon>Eukaryota</taxon>
        <taxon>Fungi</taxon>
        <taxon>Dikarya</taxon>
        <taxon>Ascomycota</taxon>
        <taxon>Pezizomycotina</taxon>
        <taxon>Sordariomycetes</taxon>
        <taxon>Hypocreomycetidae</taxon>
        <taxon>Hypocreales</taxon>
        <taxon>Bionectriaceae</taxon>
        <taxon>Clonostachys</taxon>
    </lineage>
</organism>
<evidence type="ECO:0000313" key="3">
    <source>
        <dbReference type="Proteomes" id="UP000754883"/>
    </source>
</evidence>
<gene>
    <name evidence="2" type="ORF">CBYS24578_00012706</name>
</gene>
<feature type="signal peptide" evidence="1">
    <location>
        <begin position="1"/>
        <end position="23"/>
    </location>
</feature>
<dbReference type="Proteomes" id="UP000754883">
    <property type="component" value="Unassembled WGS sequence"/>
</dbReference>
<evidence type="ECO:0000313" key="2">
    <source>
        <dbReference type="EMBL" id="CAG9986429.1"/>
    </source>
</evidence>
<proteinExistence type="predicted"/>
<dbReference type="OrthoDB" id="5151236at2759"/>
<protein>
    <submittedName>
        <fullName evidence="2">Uncharacterized protein</fullName>
    </submittedName>
</protein>